<accession>A0A926P0D9</accession>
<organism evidence="6 7">
    <name type="scientific">Roseibium aggregatum</name>
    <dbReference type="NCBI Taxonomy" id="187304"/>
    <lineage>
        <taxon>Bacteria</taxon>
        <taxon>Pseudomonadati</taxon>
        <taxon>Pseudomonadota</taxon>
        <taxon>Alphaproteobacteria</taxon>
        <taxon>Hyphomicrobiales</taxon>
        <taxon>Stappiaceae</taxon>
        <taxon>Roseibium</taxon>
    </lineage>
</organism>
<dbReference type="RefSeq" id="WP_190293490.1">
    <property type="nucleotide sequence ID" value="NZ_JABFCZ010000026.1"/>
</dbReference>
<evidence type="ECO:0000256" key="4">
    <source>
        <dbReference type="ARBA" id="ARBA00025742"/>
    </source>
</evidence>
<evidence type="ECO:0000256" key="3">
    <source>
        <dbReference type="ARBA" id="ARBA00023004"/>
    </source>
</evidence>
<keyword evidence="3" id="KW-0408">Iron</keyword>
<keyword evidence="1" id="KW-0479">Metal-binding</keyword>
<name>A0A926P0D9_9HYPH</name>
<dbReference type="CDD" id="cd07402">
    <property type="entry name" value="MPP_GpdQ"/>
    <property type="match status" value="1"/>
</dbReference>
<comment type="similarity">
    <text evidence="4">Belongs to the cyclic nucleotide phosphodiesterase class-III family.</text>
</comment>
<sequence>MLKLIVLSDLHIVPEGDLSHGLDTTERLETGIDFVNRRHADADLIVIAGDLADRGEKAAYERLQTSLAKFAQAPVLTLGNHDSIEVFADHFGKDHVNEQTGKIDHVIDRNGHRVIVLDTSVPGQAGGRLEEAQLAWLEQQLNEAAGKPVIIVMHHNITPFGVPTDGIILENGDAFAELVSGNRNIRYVLSGHVHMSVSGNFRGVPFCTIAGGHYNIEPTLGAPTQERSAGFVPRREGPGQLAVVLSDDTATVVHMENYIDRHLVLSPDLF</sequence>
<dbReference type="AlphaFoldDB" id="A0A926P0D9"/>
<dbReference type="Gene3D" id="3.60.21.10">
    <property type="match status" value="1"/>
</dbReference>
<comment type="caution">
    <text evidence="6">The sequence shown here is derived from an EMBL/GenBank/DDBJ whole genome shotgun (WGS) entry which is preliminary data.</text>
</comment>
<dbReference type="InterPro" id="IPR050884">
    <property type="entry name" value="CNP_phosphodiesterase-III"/>
</dbReference>
<evidence type="ECO:0000259" key="5">
    <source>
        <dbReference type="Pfam" id="PF00149"/>
    </source>
</evidence>
<reference evidence="6" key="1">
    <citation type="submission" date="2020-05" db="EMBL/GenBank/DDBJ databases">
        <title>Identification of trans-AT polyketide cluster in two marine bacteria, producers of a novel glutaramide-containing polyketide sesbanimide D and analogs.</title>
        <authorList>
            <person name="Kacar D."/>
            <person name="Rodriguez P."/>
            <person name="Canedo L."/>
            <person name="Gonzalez E."/>
            <person name="Galan B."/>
            <person name="De La Calle F."/>
            <person name="Garcia J.L."/>
        </authorList>
    </citation>
    <scope>NUCLEOTIDE SEQUENCE</scope>
    <source>
        <strain evidence="6">PHM038</strain>
    </source>
</reference>
<dbReference type="GO" id="GO:0004112">
    <property type="term" value="F:cyclic-nucleotide phosphodiesterase activity"/>
    <property type="evidence" value="ECO:0007669"/>
    <property type="project" value="InterPro"/>
</dbReference>
<evidence type="ECO:0000313" key="7">
    <source>
        <dbReference type="Proteomes" id="UP000598467"/>
    </source>
</evidence>
<dbReference type="PANTHER" id="PTHR42988">
    <property type="entry name" value="PHOSPHOHYDROLASE"/>
    <property type="match status" value="1"/>
</dbReference>
<proteinExistence type="inferred from homology"/>
<evidence type="ECO:0000256" key="2">
    <source>
        <dbReference type="ARBA" id="ARBA00022801"/>
    </source>
</evidence>
<dbReference type="InterPro" id="IPR029052">
    <property type="entry name" value="Metallo-depent_PP-like"/>
</dbReference>
<protein>
    <submittedName>
        <fullName evidence="6">Phosphodiesterase</fullName>
    </submittedName>
</protein>
<dbReference type="InterPro" id="IPR026575">
    <property type="entry name" value="GpdQ/CpdA-like"/>
</dbReference>
<dbReference type="Pfam" id="PF00149">
    <property type="entry name" value="Metallophos"/>
    <property type="match status" value="1"/>
</dbReference>
<dbReference type="Proteomes" id="UP000598467">
    <property type="component" value="Unassembled WGS sequence"/>
</dbReference>
<evidence type="ECO:0000256" key="1">
    <source>
        <dbReference type="ARBA" id="ARBA00022723"/>
    </source>
</evidence>
<dbReference type="GO" id="GO:0046872">
    <property type="term" value="F:metal ion binding"/>
    <property type="evidence" value="ECO:0007669"/>
    <property type="project" value="UniProtKB-KW"/>
</dbReference>
<keyword evidence="2" id="KW-0378">Hydrolase</keyword>
<evidence type="ECO:0000313" key="6">
    <source>
        <dbReference type="EMBL" id="MBD1548804.1"/>
    </source>
</evidence>
<feature type="domain" description="Calcineurin-like phosphoesterase" evidence="5">
    <location>
        <begin position="3"/>
        <end position="195"/>
    </location>
</feature>
<dbReference type="SUPFAM" id="SSF56300">
    <property type="entry name" value="Metallo-dependent phosphatases"/>
    <property type="match status" value="1"/>
</dbReference>
<dbReference type="InterPro" id="IPR004843">
    <property type="entry name" value="Calcineurin-like_PHP"/>
</dbReference>
<dbReference type="PANTHER" id="PTHR42988:SF2">
    <property type="entry name" value="CYCLIC NUCLEOTIDE PHOSPHODIESTERASE CBUA0032-RELATED"/>
    <property type="match status" value="1"/>
</dbReference>
<gene>
    <name evidence="6" type="ORF">HK439_21280</name>
</gene>
<dbReference type="EMBL" id="JABFCZ010000026">
    <property type="protein sequence ID" value="MBD1548804.1"/>
    <property type="molecule type" value="Genomic_DNA"/>
</dbReference>